<evidence type="ECO:0000313" key="3">
    <source>
        <dbReference type="Proteomes" id="UP000468928"/>
    </source>
</evidence>
<name>A0A6P1D2W5_9NOCA</name>
<dbReference type="Proteomes" id="UP000468928">
    <property type="component" value="Unassembled WGS sequence"/>
</dbReference>
<keyword evidence="1" id="KW-1133">Transmembrane helix</keyword>
<evidence type="ECO:0000256" key="1">
    <source>
        <dbReference type="SAM" id="Phobius"/>
    </source>
</evidence>
<gene>
    <name evidence="2" type="ORF">GV789_07690</name>
</gene>
<dbReference type="AlphaFoldDB" id="A0A6P1D2W5"/>
<sequence>MRSRPTTGSPRGFLVGASVGALAVAAHGLAGGGYPSSAELALVLIAASVTGLVAGALPWRRGPVPVLGVLAAGQVAGHGALTGIYGHEHAPSTSAPLAGELLGGYLPSGGMLLAHLGATLVCAALIPVAERLYGAISAALRVLLAPPRTRVRQGSAPTFESVVRLPSFAPAGATGPRAPPLARPA</sequence>
<keyword evidence="1" id="KW-0812">Transmembrane</keyword>
<comment type="caution">
    <text evidence="2">The sequence shown here is derived from an EMBL/GenBank/DDBJ whole genome shotgun (WGS) entry which is preliminary data.</text>
</comment>
<organism evidence="2 3">
    <name type="scientific">Nocardia cyriacigeorgica</name>
    <dbReference type="NCBI Taxonomy" id="135487"/>
    <lineage>
        <taxon>Bacteria</taxon>
        <taxon>Bacillati</taxon>
        <taxon>Actinomycetota</taxon>
        <taxon>Actinomycetes</taxon>
        <taxon>Mycobacteriales</taxon>
        <taxon>Nocardiaceae</taxon>
        <taxon>Nocardia</taxon>
    </lineage>
</organism>
<feature type="transmembrane region" description="Helical" evidence="1">
    <location>
        <begin position="40"/>
        <end position="59"/>
    </location>
</feature>
<accession>A0A6P1D2W5</accession>
<dbReference type="RefSeq" id="WP_163828631.1">
    <property type="nucleotide sequence ID" value="NZ_JAAGUZ010000016.1"/>
</dbReference>
<reference evidence="2 3" key="1">
    <citation type="submission" date="2020-01" db="EMBL/GenBank/DDBJ databases">
        <title>Genetics and antimicrobial susceptibilities of Nocardia species isolated from the soil; a comparison with species isolated from humans.</title>
        <authorList>
            <person name="Carrasco G."/>
            <person name="Monzon S."/>
            <person name="Sansegundo M."/>
            <person name="Garcia E."/>
            <person name="Garrido N."/>
            <person name="Medina M.J."/>
            <person name="Villalon P."/>
            <person name="Ramirez-Arocha A.C."/>
            <person name="Jimenez P."/>
            <person name="Cuesta I."/>
            <person name="Valdezate S."/>
        </authorList>
    </citation>
    <scope>NUCLEOTIDE SEQUENCE [LARGE SCALE GENOMIC DNA]</scope>
    <source>
        <strain evidence="2 3">CNM20110639</strain>
    </source>
</reference>
<dbReference type="EMBL" id="JAAGUZ010000016">
    <property type="protein sequence ID" value="NEW44338.1"/>
    <property type="molecule type" value="Genomic_DNA"/>
</dbReference>
<feature type="transmembrane region" description="Helical" evidence="1">
    <location>
        <begin position="12"/>
        <end position="34"/>
    </location>
</feature>
<protein>
    <submittedName>
        <fullName evidence="2">Uncharacterized protein</fullName>
    </submittedName>
</protein>
<feature type="transmembrane region" description="Helical" evidence="1">
    <location>
        <begin position="105"/>
        <end position="126"/>
    </location>
</feature>
<keyword evidence="1" id="KW-0472">Membrane</keyword>
<evidence type="ECO:0000313" key="2">
    <source>
        <dbReference type="EMBL" id="NEW44338.1"/>
    </source>
</evidence>
<feature type="transmembrane region" description="Helical" evidence="1">
    <location>
        <begin position="66"/>
        <end position="85"/>
    </location>
</feature>
<proteinExistence type="predicted"/>